<dbReference type="Proteomes" id="UP000196573">
    <property type="component" value="Unassembled WGS sequence"/>
</dbReference>
<keyword evidence="3" id="KW-1185">Reference proteome</keyword>
<name>A0A1X7AGP0_9GAMM</name>
<dbReference type="OrthoDB" id="6195654at2"/>
<evidence type="ECO:0000313" key="2">
    <source>
        <dbReference type="EMBL" id="SMA39284.1"/>
    </source>
</evidence>
<proteinExistence type="predicted"/>
<protein>
    <submittedName>
        <fullName evidence="2">Uncharacterized protein</fullName>
    </submittedName>
</protein>
<sequence length="136" mass="14547">MKSLLAGLLLVTLSPFSLGAVQGALGATSTGSFSITLVIPPKVAFTRTSMELNRLPKDFCLNGTGISHYSTSVMPDRITRELPDVSPVLINEAGQKIALNDEPVIANTRHCNRQLLMPADRNTSSDSVQTLLIAPE</sequence>
<feature type="signal peptide" evidence="1">
    <location>
        <begin position="1"/>
        <end position="19"/>
    </location>
</feature>
<evidence type="ECO:0000313" key="3">
    <source>
        <dbReference type="Proteomes" id="UP000196573"/>
    </source>
</evidence>
<keyword evidence="1" id="KW-0732">Signal</keyword>
<reference evidence="2 3" key="1">
    <citation type="submission" date="2017-03" db="EMBL/GenBank/DDBJ databases">
        <authorList>
            <person name="Afonso C.L."/>
            <person name="Miller P.J."/>
            <person name="Scott M.A."/>
            <person name="Spackman E."/>
            <person name="Goraichik I."/>
            <person name="Dimitrov K.M."/>
            <person name="Suarez D.L."/>
            <person name="Swayne D.E."/>
        </authorList>
    </citation>
    <scope>NUCLEOTIDE SEQUENCE [LARGE SCALE GENOMIC DNA]</scope>
    <source>
        <strain evidence="2">SB41UT1</strain>
    </source>
</reference>
<dbReference type="EMBL" id="FWPT01000002">
    <property type="protein sequence ID" value="SMA39284.1"/>
    <property type="molecule type" value="Genomic_DNA"/>
</dbReference>
<dbReference type="AlphaFoldDB" id="A0A1X7AGP0"/>
<feature type="chain" id="PRO_5010880771" evidence="1">
    <location>
        <begin position="20"/>
        <end position="136"/>
    </location>
</feature>
<evidence type="ECO:0000256" key="1">
    <source>
        <dbReference type="SAM" id="SignalP"/>
    </source>
</evidence>
<organism evidence="2 3">
    <name type="scientific">Parendozoicomonas haliclonae</name>
    <dbReference type="NCBI Taxonomy" id="1960125"/>
    <lineage>
        <taxon>Bacteria</taxon>
        <taxon>Pseudomonadati</taxon>
        <taxon>Pseudomonadota</taxon>
        <taxon>Gammaproteobacteria</taxon>
        <taxon>Oceanospirillales</taxon>
        <taxon>Endozoicomonadaceae</taxon>
        <taxon>Parendozoicomonas</taxon>
    </lineage>
</organism>
<gene>
    <name evidence="2" type="ORF">EHSB41UT_01001</name>
</gene>
<accession>A0A1X7AGP0</accession>
<dbReference type="RefSeq" id="WP_087107508.1">
    <property type="nucleotide sequence ID" value="NZ_CBCSCN010000001.1"/>
</dbReference>